<sequence length="88" mass="9839">MEKPIEKKTRTPWIGERGGRKKIRGAGYQGIQTGPGCTASYFQLGRLHQIGSRVIKSISARVNKSCSNNQHDQIGYTPIYYPHLAACY</sequence>
<evidence type="ECO:0000313" key="2">
    <source>
        <dbReference type="EMBL" id="RCV17918.1"/>
    </source>
</evidence>
<name>A0A368QJL0_SETIT</name>
<evidence type="ECO:0000256" key="1">
    <source>
        <dbReference type="SAM" id="MobiDB-lite"/>
    </source>
</evidence>
<proteinExistence type="predicted"/>
<reference evidence="2" key="1">
    <citation type="journal article" date="2012" name="Nat. Biotechnol.">
        <title>Reference genome sequence of the model plant Setaria.</title>
        <authorList>
            <person name="Bennetzen J.L."/>
            <person name="Schmutz J."/>
            <person name="Wang H."/>
            <person name="Percifield R."/>
            <person name="Hawkins J."/>
            <person name="Pontaroli A.C."/>
            <person name="Estep M."/>
            <person name="Feng L."/>
            <person name="Vaughn J.N."/>
            <person name="Grimwood J."/>
            <person name="Jenkins J."/>
            <person name="Barry K."/>
            <person name="Lindquist E."/>
            <person name="Hellsten U."/>
            <person name="Deshpande S."/>
            <person name="Wang X."/>
            <person name="Wu X."/>
            <person name="Mitros T."/>
            <person name="Triplett J."/>
            <person name="Yang X."/>
            <person name="Ye C.Y."/>
            <person name="Mauro-Herrera M."/>
            <person name="Wang L."/>
            <person name="Li P."/>
            <person name="Sharma M."/>
            <person name="Sharma R."/>
            <person name="Ronald P.C."/>
            <person name="Panaud O."/>
            <person name="Kellogg E.A."/>
            <person name="Brutnell T.P."/>
            <person name="Doust A.N."/>
            <person name="Tuskan G.A."/>
            <person name="Rokhsar D."/>
            <person name="Devos K.M."/>
        </authorList>
    </citation>
    <scope>NUCLEOTIDE SEQUENCE [LARGE SCALE GENOMIC DNA]</scope>
    <source>
        <strain evidence="2">Yugu1</strain>
    </source>
</reference>
<dbReference type="EMBL" id="CM003530">
    <property type="protein sequence ID" value="RCV17918.1"/>
    <property type="molecule type" value="Genomic_DNA"/>
</dbReference>
<gene>
    <name evidence="2" type="ORF">SETIT_3G258800v2</name>
</gene>
<organism evidence="2">
    <name type="scientific">Setaria italica</name>
    <name type="common">Foxtail millet</name>
    <name type="synonym">Panicum italicum</name>
    <dbReference type="NCBI Taxonomy" id="4555"/>
    <lineage>
        <taxon>Eukaryota</taxon>
        <taxon>Viridiplantae</taxon>
        <taxon>Streptophyta</taxon>
        <taxon>Embryophyta</taxon>
        <taxon>Tracheophyta</taxon>
        <taxon>Spermatophyta</taxon>
        <taxon>Magnoliopsida</taxon>
        <taxon>Liliopsida</taxon>
        <taxon>Poales</taxon>
        <taxon>Poaceae</taxon>
        <taxon>PACMAD clade</taxon>
        <taxon>Panicoideae</taxon>
        <taxon>Panicodae</taxon>
        <taxon>Paniceae</taxon>
        <taxon>Cenchrinae</taxon>
        <taxon>Setaria</taxon>
    </lineage>
</organism>
<reference evidence="2" key="2">
    <citation type="submission" date="2015-07" db="EMBL/GenBank/DDBJ databases">
        <authorList>
            <person name="Noorani M."/>
        </authorList>
    </citation>
    <scope>NUCLEOTIDE SEQUENCE</scope>
    <source>
        <strain evidence="2">Yugu1</strain>
    </source>
</reference>
<dbReference type="AlphaFoldDB" id="A0A368QJL0"/>
<feature type="region of interest" description="Disordered" evidence="1">
    <location>
        <begin position="1"/>
        <end position="20"/>
    </location>
</feature>
<protein>
    <submittedName>
        <fullName evidence="2">Uncharacterized protein</fullName>
    </submittedName>
</protein>
<accession>A0A368QJL0</accession>